<dbReference type="OrthoDB" id="9802264at2"/>
<dbReference type="KEGG" id="mpul:BLA55_01230"/>
<dbReference type="Pfam" id="PF00005">
    <property type="entry name" value="ABC_tran"/>
    <property type="match status" value="1"/>
</dbReference>
<dbReference type="InterPro" id="IPR017871">
    <property type="entry name" value="ABC_transporter-like_CS"/>
</dbReference>
<evidence type="ECO:0000256" key="2">
    <source>
        <dbReference type="ARBA" id="ARBA00022448"/>
    </source>
</evidence>
<dbReference type="GO" id="GO:0098796">
    <property type="term" value="C:membrane protein complex"/>
    <property type="evidence" value="ECO:0007669"/>
    <property type="project" value="UniProtKB-ARBA"/>
</dbReference>
<keyword evidence="2" id="KW-0813">Transport</keyword>
<dbReference type="PANTHER" id="PTHR42798:SF2">
    <property type="entry name" value="ABC TRANSPORTER ATP-BINDING PROTEIN MG467-RELATED"/>
    <property type="match status" value="1"/>
</dbReference>
<dbReference type="GeneID" id="57134705"/>
<feature type="domain" description="ABC transporter" evidence="5">
    <location>
        <begin position="66"/>
        <end position="296"/>
    </location>
</feature>
<keyword evidence="7" id="KW-1185">Reference proteome</keyword>
<dbReference type="STRING" id="48003.BLA55_01230"/>
<dbReference type="RefSeq" id="WP_073372301.1">
    <property type="nucleotide sequence ID" value="NZ_CP017813.1"/>
</dbReference>
<evidence type="ECO:0000256" key="1">
    <source>
        <dbReference type="ARBA" id="ARBA00005417"/>
    </source>
</evidence>
<accession>A0A1L4FRQ4</accession>
<dbReference type="AlphaFoldDB" id="A0A1L4FRQ4"/>
<gene>
    <name evidence="6" type="ORF">BLA55_01230</name>
</gene>
<dbReference type="SUPFAM" id="SSF52540">
    <property type="entry name" value="P-loop containing nucleoside triphosphate hydrolases"/>
    <property type="match status" value="1"/>
</dbReference>
<evidence type="ECO:0000259" key="5">
    <source>
        <dbReference type="PROSITE" id="PS50893"/>
    </source>
</evidence>
<reference evidence="7" key="1">
    <citation type="submission" date="2016-10" db="EMBL/GenBank/DDBJ databases">
        <authorList>
            <person name="Beylefeld A."/>
            <person name="Abolnik C."/>
        </authorList>
    </citation>
    <scope>NUCLEOTIDE SEQUENCE [LARGE SCALE GENOMIC DNA]</scope>
    <source>
        <strain evidence="7">B359_6</strain>
    </source>
</reference>
<protein>
    <submittedName>
        <fullName evidence="6">ABC transporter ATP-binding protein</fullName>
    </submittedName>
</protein>
<evidence type="ECO:0000256" key="3">
    <source>
        <dbReference type="ARBA" id="ARBA00022741"/>
    </source>
</evidence>
<name>A0A1L4FRQ4_9BACT</name>
<dbReference type="PROSITE" id="PS50893">
    <property type="entry name" value="ABC_TRANSPORTER_2"/>
    <property type="match status" value="1"/>
</dbReference>
<dbReference type="InterPro" id="IPR003439">
    <property type="entry name" value="ABC_transporter-like_ATP-bd"/>
</dbReference>
<dbReference type="InterPro" id="IPR003593">
    <property type="entry name" value="AAA+_ATPase"/>
</dbReference>
<dbReference type="GO" id="GO:0022857">
    <property type="term" value="F:transmembrane transporter activity"/>
    <property type="evidence" value="ECO:0007669"/>
    <property type="project" value="UniProtKB-ARBA"/>
</dbReference>
<dbReference type="InterPro" id="IPR027417">
    <property type="entry name" value="P-loop_NTPase"/>
</dbReference>
<dbReference type="EMBL" id="CP017813">
    <property type="protein sequence ID" value="APJ38297.1"/>
    <property type="molecule type" value="Genomic_DNA"/>
</dbReference>
<dbReference type="GO" id="GO:0016887">
    <property type="term" value="F:ATP hydrolysis activity"/>
    <property type="evidence" value="ECO:0007669"/>
    <property type="project" value="InterPro"/>
</dbReference>
<sequence length="297" mass="33911">MFFKKNKNPEESKVNVNNVFEYLESKKEKQQKDVSQWIVRKLKKASNKKRKKDENFKLKNEPGNIVDVVNVSKYYLTGNTITKVLESANLEIKRGEFIVIFGKSGSGKSTLLNLISGLDRPSNGQVIVNDTNLPYLSDNQLTQFRRKNVSFIFQNYNLLQNLTGYDNVETGAYLQKDKTKKQDIEQMFKEYEIEDIMDKYPSQMSGGQQQRVSILRALSKNADIIFADEPTGALDEATSRIVLTSLFNINKQNGTTIIMVSHDPDIKKIAHRIVYVKEGKITGTEVNSNPKHPSEVY</sequence>
<dbReference type="PROSITE" id="PS00211">
    <property type="entry name" value="ABC_TRANSPORTER_1"/>
    <property type="match status" value="1"/>
</dbReference>
<organism evidence="6 7">
    <name type="scientific">Mycoplasmopsis pullorum</name>
    <dbReference type="NCBI Taxonomy" id="48003"/>
    <lineage>
        <taxon>Bacteria</taxon>
        <taxon>Bacillati</taxon>
        <taxon>Mycoplasmatota</taxon>
        <taxon>Mycoplasmoidales</taxon>
        <taxon>Metamycoplasmataceae</taxon>
        <taxon>Mycoplasmopsis</taxon>
    </lineage>
</organism>
<proteinExistence type="inferred from homology"/>
<dbReference type="InterPro" id="IPR017911">
    <property type="entry name" value="MacB-like_ATP-bd"/>
</dbReference>
<keyword evidence="3" id="KW-0547">Nucleotide-binding</keyword>
<evidence type="ECO:0000313" key="7">
    <source>
        <dbReference type="Proteomes" id="UP000184322"/>
    </source>
</evidence>
<dbReference type="Proteomes" id="UP000184322">
    <property type="component" value="Chromosome"/>
</dbReference>
<keyword evidence="4 6" id="KW-0067">ATP-binding</keyword>
<dbReference type="GO" id="GO:0005524">
    <property type="term" value="F:ATP binding"/>
    <property type="evidence" value="ECO:0007669"/>
    <property type="project" value="UniProtKB-KW"/>
</dbReference>
<dbReference type="SMART" id="SM00382">
    <property type="entry name" value="AAA"/>
    <property type="match status" value="1"/>
</dbReference>
<comment type="similarity">
    <text evidence="1">Belongs to the ABC transporter superfamily.</text>
</comment>
<dbReference type="PANTHER" id="PTHR42798">
    <property type="entry name" value="LIPOPROTEIN-RELEASING SYSTEM ATP-BINDING PROTEIN LOLD"/>
    <property type="match status" value="1"/>
</dbReference>
<evidence type="ECO:0000256" key="4">
    <source>
        <dbReference type="ARBA" id="ARBA00022840"/>
    </source>
</evidence>
<dbReference type="FunFam" id="3.40.50.300:FF:000032">
    <property type="entry name" value="Export ABC transporter ATP-binding protein"/>
    <property type="match status" value="1"/>
</dbReference>
<evidence type="ECO:0000313" key="6">
    <source>
        <dbReference type="EMBL" id="APJ38297.1"/>
    </source>
</evidence>
<dbReference type="CDD" id="cd03255">
    <property type="entry name" value="ABC_MJ0796_LolCDE_FtsE"/>
    <property type="match status" value="1"/>
</dbReference>
<dbReference type="Gene3D" id="3.40.50.300">
    <property type="entry name" value="P-loop containing nucleotide triphosphate hydrolases"/>
    <property type="match status" value="1"/>
</dbReference>